<dbReference type="EMBL" id="JAAVXB010000003">
    <property type="protein sequence ID" value="NKF22079.1"/>
    <property type="molecule type" value="Genomic_DNA"/>
</dbReference>
<comment type="caution">
    <text evidence="3">The sequence shown here is derived from an EMBL/GenBank/DDBJ whole genome shotgun (WGS) entry which is preliminary data.</text>
</comment>
<evidence type="ECO:0000313" key="3">
    <source>
        <dbReference type="EMBL" id="NKF22079.1"/>
    </source>
</evidence>
<dbReference type="SUPFAM" id="SSF101874">
    <property type="entry name" value="YceI-like"/>
    <property type="match status" value="1"/>
</dbReference>
<proteinExistence type="predicted"/>
<dbReference type="SMART" id="SM00867">
    <property type="entry name" value="YceI"/>
    <property type="match status" value="1"/>
</dbReference>
<name>A0A969W8Y0_9GAMM</name>
<feature type="domain" description="Lipid/polyisoprenoid-binding YceI-like" evidence="2">
    <location>
        <begin position="30"/>
        <end position="196"/>
    </location>
</feature>
<gene>
    <name evidence="3" type="ORF">G7Y82_07100</name>
</gene>
<feature type="signal peptide" evidence="1">
    <location>
        <begin position="1"/>
        <end position="26"/>
    </location>
</feature>
<accession>A0A969W8Y0</accession>
<dbReference type="Gene3D" id="2.40.128.110">
    <property type="entry name" value="Lipid/polyisoprenoid-binding, YceI-like"/>
    <property type="match status" value="1"/>
</dbReference>
<feature type="chain" id="PRO_5037859280" evidence="1">
    <location>
        <begin position="27"/>
        <end position="199"/>
    </location>
</feature>
<dbReference type="PANTHER" id="PTHR34406:SF2">
    <property type="entry name" value="PERIPLASMIC PROTEIN"/>
    <property type="match status" value="1"/>
</dbReference>
<dbReference type="Pfam" id="PF04264">
    <property type="entry name" value="YceI"/>
    <property type="match status" value="1"/>
</dbReference>
<evidence type="ECO:0000313" key="4">
    <source>
        <dbReference type="Proteomes" id="UP000653472"/>
    </source>
</evidence>
<keyword evidence="1" id="KW-0732">Signal</keyword>
<evidence type="ECO:0000259" key="2">
    <source>
        <dbReference type="SMART" id="SM00867"/>
    </source>
</evidence>
<keyword evidence="4" id="KW-1185">Reference proteome</keyword>
<dbReference type="InterPro" id="IPR007372">
    <property type="entry name" value="Lipid/polyisoprenoid-bd_YceI"/>
</dbReference>
<evidence type="ECO:0000256" key="1">
    <source>
        <dbReference type="SAM" id="SignalP"/>
    </source>
</evidence>
<organism evidence="3 4">
    <name type="scientific">Solimonas marina</name>
    <dbReference type="NCBI Taxonomy" id="2714601"/>
    <lineage>
        <taxon>Bacteria</taxon>
        <taxon>Pseudomonadati</taxon>
        <taxon>Pseudomonadota</taxon>
        <taxon>Gammaproteobacteria</taxon>
        <taxon>Nevskiales</taxon>
        <taxon>Nevskiaceae</taxon>
        <taxon>Solimonas</taxon>
    </lineage>
</organism>
<dbReference type="InterPro" id="IPR036761">
    <property type="entry name" value="TTHA0802/YceI-like_sf"/>
</dbReference>
<dbReference type="AlphaFoldDB" id="A0A969W8Y0"/>
<protein>
    <submittedName>
        <fullName evidence="3">Polyisoprenoid-binding protein</fullName>
    </submittedName>
</protein>
<dbReference type="Proteomes" id="UP000653472">
    <property type="component" value="Unassembled WGS sequence"/>
</dbReference>
<reference evidence="3" key="1">
    <citation type="submission" date="2020-03" db="EMBL/GenBank/DDBJ databases">
        <title>Solimonas marina sp. nov., isolated from deep seawater of the Pacific Ocean.</title>
        <authorList>
            <person name="Liu X."/>
            <person name="Lai Q."/>
            <person name="Sun F."/>
            <person name="Gai Y."/>
            <person name="Li G."/>
            <person name="Shao Z."/>
        </authorList>
    </citation>
    <scope>NUCLEOTIDE SEQUENCE</scope>
    <source>
        <strain evidence="3">C16B3</strain>
    </source>
</reference>
<dbReference type="PANTHER" id="PTHR34406">
    <property type="entry name" value="PROTEIN YCEI"/>
    <property type="match status" value="1"/>
</dbReference>
<sequence>MKKTTRSTMRGLVAAAAALATGSALAAPQAYEMDPAHTYPSFEGDHMGGLSVWRGKFNQTTGTMTLDRVAQTGTVKVAVDIDSVDFGLDAMHEQAVAPEFFDAAKYPQAIYQGRLTDFVDGRPTRVVGTLTLHGMTHPLVLTVNSFKCMPHPMLKDRELCGADALASFQRDDYGLSAGKDYGFDMTVTLRIQMEAVSQI</sequence>